<dbReference type="GO" id="GO:0042286">
    <property type="term" value="F:glutamate-1-semialdehyde 2,1-aminomutase activity"/>
    <property type="evidence" value="ECO:0007669"/>
    <property type="project" value="UniProtKB-EC"/>
</dbReference>
<dbReference type="SUPFAM" id="SSF53383">
    <property type="entry name" value="PLP-dependent transferases"/>
    <property type="match status" value="1"/>
</dbReference>
<gene>
    <name evidence="4" type="ORF">FHS44_002528</name>
</gene>
<dbReference type="CDD" id="cd00610">
    <property type="entry name" value="OAT_like"/>
    <property type="match status" value="1"/>
</dbReference>
<evidence type="ECO:0000256" key="1">
    <source>
        <dbReference type="ARBA" id="ARBA00001933"/>
    </source>
</evidence>
<evidence type="ECO:0000256" key="2">
    <source>
        <dbReference type="ARBA" id="ARBA00022898"/>
    </source>
</evidence>
<dbReference type="PANTHER" id="PTHR43713:SF3">
    <property type="entry name" value="GLUTAMATE-1-SEMIALDEHYDE 2,1-AMINOMUTASE 1, CHLOROPLASTIC-RELATED"/>
    <property type="match status" value="1"/>
</dbReference>
<protein>
    <submittedName>
        <fullName evidence="4">Glutamate-1-semialdehyde 2,1-aminomutase</fullName>
        <ecNumber evidence="4">5.4.3.8</ecNumber>
    </submittedName>
</protein>
<name>A0A7W7QL03_9ACTN</name>
<dbReference type="InterPro" id="IPR015422">
    <property type="entry name" value="PyrdxlP-dep_Trfase_small"/>
</dbReference>
<evidence type="ECO:0000313" key="5">
    <source>
        <dbReference type="Proteomes" id="UP000552644"/>
    </source>
</evidence>
<dbReference type="Gene3D" id="3.40.640.10">
    <property type="entry name" value="Type I PLP-dependent aspartate aminotransferase-like (Major domain)"/>
    <property type="match status" value="1"/>
</dbReference>
<dbReference type="Proteomes" id="UP000552644">
    <property type="component" value="Unassembled WGS sequence"/>
</dbReference>
<organism evidence="4 5">
    <name type="scientific">Streptosporangium saharense</name>
    <dbReference type="NCBI Taxonomy" id="1706840"/>
    <lineage>
        <taxon>Bacteria</taxon>
        <taxon>Bacillati</taxon>
        <taxon>Actinomycetota</taxon>
        <taxon>Actinomycetes</taxon>
        <taxon>Streptosporangiales</taxon>
        <taxon>Streptosporangiaceae</taxon>
        <taxon>Streptosporangium</taxon>
    </lineage>
</organism>
<dbReference type="EMBL" id="JACHJP010000002">
    <property type="protein sequence ID" value="MBB4915443.1"/>
    <property type="molecule type" value="Genomic_DNA"/>
</dbReference>
<accession>A0A7W7QL03</accession>
<dbReference type="Pfam" id="PF00202">
    <property type="entry name" value="Aminotran_3"/>
    <property type="match status" value="1"/>
</dbReference>
<dbReference type="GO" id="GO:0030170">
    <property type="term" value="F:pyridoxal phosphate binding"/>
    <property type="evidence" value="ECO:0007669"/>
    <property type="project" value="InterPro"/>
</dbReference>
<comment type="caution">
    <text evidence="4">The sequence shown here is derived from an EMBL/GenBank/DDBJ whole genome shotgun (WGS) entry which is preliminary data.</text>
</comment>
<reference evidence="4 5" key="1">
    <citation type="submission" date="2020-08" db="EMBL/GenBank/DDBJ databases">
        <title>Genomic Encyclopedia of Type Strains, Phase III (KMG-III): the genomes of soil and plant-associated and newly described type strains.</title>
        <authorList>
            <person name="Whitman W."/>
        </authorList>
    </citation>
    <scope>NUCLEOTIDE SEQUENCE [LARGE SCALE GENOMIC DNA]</scope>
    <source>
        <strain evidence="4 5">CECT 8840</strain>
    </source>
</reference>
<dbReference type="InterPro" id="IPR015421">
    <property type="entry name" value="PyrdxlP-dep_Trfase_major"/>
</dbReference>
<keyword evidence="5" id="KW-1185">Reference proteome</keyword>
<dbReference type="GO" id="GO:0008483">
    <property type="term" value="F:transaminase activity"/>
    <property type="evidence" value="ECO:0007669"/>
    <property type="project" value="InterPro"/>
</dbReference>
<comment type="cofactor">
    <cofactor evidence="1">
        <name>pyridoxal 5'-phosphate</name>
        <dbReference type="ChEBI" id="CHEBI:597326"/>
    </cofactor>
</comment>
<proteinExistence type="inferred from homology"/>
<dbReference type="AlphaFoldDB" id="A0A7W7QL03"/>
<sequence>MSDADHVSQAILHDYAARSPSSRAAFLAAAEVLPGGDTRTMTTYTPYPLYFDTGEGAQVRDVDGNRYLDVLSNYGALVHGHNHPALVAAVREQAGLGTALGGPGPLQIRHAERLCARVPALERVRYCNSGTEATMWAIRTARAFTGRDVIVKIDGGYHGTHDWGHVSAFVTSGPSFPQRLPGLPDARLAQGVPRAVLECVVTVPFNDLDAARRVLRAYRGEVAGFLVEPMLGVGGGVPAEPGYLEGLRTATEREGALLILDECATFRVGPWQVRHDLRPDLSTFSKIIGGGLPIGVFGGRADVMAIFDPSGRDPVYHASAFGANNLSLAAGIAALDHFGPGDIDRLNAMGGRLRALLDEAARERGVTGHAVGAGSLGYFHFGAERPRDAAGTAALRRGREDLRALLHLHLLNQGFLTARHGLLCLSLPMDDADVAAFAAAFGHALDTLRPYLAERHPDLLASAPATP</sequence>
<comment type="similarity">
    <text evidence="3">Belongs to the class-III pyridoxal-phosphate-dependent aminotransferase family.</text>
</comment>
<dbReference type="RefSeq" id="WP_184714104.1">
    <property type="nucleotide sequence ID" value="NZ_JACHJP010000002.1"/>
</dbReference>
<dbReference type="EC" id="5.4.3.8" evidence="4"/>
<evidence type="ECO:0000256" key="3">
    <source>
        <dbReference type="RuleBase" id="RU003560"/>
    </source>
</evidence>
<evidence type="ECO:0000313" key="4">
    <source>
        <dbReference type="EMBL" id="MBB4915443.1"/>
    </source>
</evidence>
<keyword evidence="2 3" id="KW-0663">Pyridoxal phosphate</keyword>
<keyword evidence="4" id="KW-0413">Isomerase</keyword>
<dbReference type="Gene3D" id="3.90.1150.10">
    <property type="entry name" value="Aspartate Aminotransferase, domain 1"/>
    <property type="match status" value="1"/>
</dbReference>
<dbReference type="InterPro" id="IPR005814">
    <property type="entry name" value="Aminotrans_3"/>
</dbReference>
<dbReference type="PANTHER" id="PTHR43713">
    <property type="entry name" value="GLUTAMATE-1-SEMIALDEHYDE 2,1-AMINOMUTASE"/>
    <property type="match status" value="1"/>
</dbReference>
<dbReference type="InterPro" id="IPR015424">
    <property type="entry name" value="PyrdxlP-dep_Trfase"/>
</dbReference>